<keyword evidence="4" id="KW-0547">Nucleotide-binding</keyword>
<evidence type="ECO:0000259" key="12">
    <source>
        <dbReference type="PROSITE" id="PS50893"/>
    </source>
</evidence>
<evidence type="ECO:0000313" key="14">
    <source>
        <dbReference type="Proteomes" id="UP000001301"/>
    </source>
</evidence>
<evidence type="ECO:0000256" key="10">
    <source>
        <dbReference type="ARBA" id="ARBA00066388"/>
    </source>
</evidence>
<dbReference type="NCBIfam" id="TIGR03265">
    <property type="entry name" value="PhnT2"/>
    <property type="match status" value="1"/>
</dbReference>
<keyword evidence="7" id="KW-0472">Membrane</keyword>
<evidence type="ECO:0000256" key="2">
    <source>
        <dbReference type="ARBA" id="ARBA00022475"/>
    </source>
</evidence>
<dbReference type="FunFam" id="3.40.50.300:FF:000425">
    <property type="entry name" value="Probable ABC transporter, ATP-binding subunit"/>
    <property type="match status" value="1"/>
</dbReference>
<sequence length="366" mass="41297">MGSRKSRQNFRKMGKRVWSKSRTEKVSEWEREKMSEYLSIQHIQKQFDAFTALKDISFTVKKNEFVCLLGPSGCGKTTLLRILAGLEEATTGSIAVNGKDITALPPGKRNFGMVFQSYALFPNLTALENIEYGLKAKKYGKAEVKEKALSALELVDLLNVKDKYPAQMSGGQQQRVALARALALSPDILLLDEPLSALDAKVREKLRREMRDLQEKVGVTTIMVTHDQEEALTMADKIVVMNHAEIMQIGTPEEIYQRPANPFVADFIGSINFFSKNNEEHAIRPEHVTVVQNNGMKTIVESMEFRGSVYRTEVRVIDEKTHLYNEKIVVDILASEVEKTAIRKGQPIQISFSENHMLSYGKKVVV</sequence>
<keyword evidence="1" id="KW-0813">Transport</keyword>
<dbReference type="Pfam" id="PF00005">
    <property type="entry name" value="ABC_tran"/>
    <property type="match status" value="1"/>
</dbReference>
<evidence type="ECO:0000256" key="5">
    <source>
        <dbReference type="ARBA" id="ARBA00022840"/>
    </source>
</evidence>
<evidence type="ECO:0000256" key="8">
    <source>
        <dbReference type="ARBA" id="ARBA00052482"/>
    </source>
</evidence>
<evidence type="ECO:0000256" key="7">
    <source>
        <dbReference type="ARBA" id="ARBA00023136"/>
    </source>
</evidence>
<dbReference type="AlphaFoldDB" id="Q6HLM3"/>
<evidence type="ECO:0000256" key="3">
    <source>
        <dbReference type="ARBA" id="ARBA00022519"/>
    </source>
</evidence>
<keyword evidence="6" id="KW-1278">Translocase</keyword>
<dbReference type="InterPro" id="IPR008995">
    <property type="entry name" value="Mo/tungstate-bd_C_term_dom"/>
</dbReference>
<reference evidence="13 14" key="1">
    <citation type="journal article" date="2006" name="J. Bacteriol.">
        <title>Pathogenomic sequence analysis of Bacillus cereus and Bacillus thuringiensis isolates closely related to Bacillus anthracis.</title>
        <authorList>
            <person name="Han C.S."/>
            <person name="Xie G."/>
            <person name="Challacombe J.F."/>
            <person name="Altherr M.R."/>
            <person name="Bhotika S.S."/>
            <person name="Brown N."/>
            <person name="Bruce D."/>
            <person name="Campbell C.S."/>
            <person name="Campbell M.L."/>
            <person name="Chen J."/>
            <person name="Chertkov O."/>
            <person name="Cleland C."/>
            <person name="Dimitrijevic M."/>
            <person name="Doggett N.A."/>
            <person name="Fawcett J.J."/>
            <person name="Glavina T."/>
            <person name="Goodwin L.A."/>
            <person name="Green L.D."/>
            <person name="Hill K.K."/>
            <person name="Hitchcock P."/>
            <person name="Jackson P.J."/>
            <person name="Keim P."/>
            <person name="Kewalramani A.R."/>
            <person name="Longmire J."/>
            <person name="Lucas S."/>
            <person name="Malfatti S."/>
            <person name="McMurry K."/>
            <person name="Meincke L.J."/>
            <person name="Misra M."/>
            <person name="Moseman B.L."/>
            <person name="Mundt M."/>
            <person name="Munk A.C."/>
            <person name="Okinaka R.T."/>
            <person name="Parson-Quintana B."/>
            <person name="Reilly L.P."/>
            <person name="Richardson P."/>
            <person name="Robinson D.L."/>
            <person name="Rubin E."/>
            <person name="Saunders E."/>
            <person name="Tapia R."/>
            <person name="Tesmer J.G."/>
            <person name="Thayer N."/>
            <person name="Thompson L.S."/>
            <person name="Tice H."/>
            <person name="Ticknor L.O."/>
            <person name="Wills P.L."/>
            <person name="Brettin T.S."/>
            <person name="Gilna P."/>
        </authorList>
    </citation>
    <scope>NUCLEOTIDE SEQUENCE [LARGE SCALE GENOMIC DNA]</scope>
    <source>
        <strain evidence="13 14">97-27</strain>
    </source>
</reference>
<name>Q6HLM3_BACHK</name>
<evidence type="ECO:0000256" key="4">
    <source>
        <dbReference type="ARBA" id="ARBA00022741"/>
    </source>
</evidence>
<dbReference type="Pfam" id="PF08402">
    <property type="entry name" value="TOBE_2"/>
    <property type="match status" value="1"/>
</dbReference>
<dbReference type="InterPro" id="IPR017871">
    <property type="entry name" value="ABC_transporter-like_CS"/>
</dbReference>
<dbReference type="PATRIC" id="fig|281309.8.peg.1276"/>
<dbReference type="GO" id="GO:0015418">
    <property type="term" value="F:ABC-type quaternary ammonium compound transporting activity"/>
    <property type="evidence" value="ECO:0007669"/>
    <property type="project" value="UniProtKB-EC"/>
</dbReference>
<dbReference type="InterPro" id="IPR017666">
    <property type="entry name" value="AminoethylPonate_ABC_PhnT2"/>
</dbReference>
<evidence type="ECO:0000256" key="6">
    <source>
        <dbReference type="ARBA" id="ARBA00022967"/>
    </source>
</evidence>
<dbReference type="PROSITE" id="PS50893">
    <property type="entry name" value="ABC_TRANSPORTER_2"/>
    <property type="match status" value="1"/>
</dbReference>
<dbReference type="InterPro" id="IPR013611">
    <property type="entry name" value="Transp-assoc_OB_typ2"/>
</dbReference>
<dbReference type="Proteomes" id="UP000001301">
    <property type="component" value="Chromosome"/>
</dbReference>
<feature type="domain" description="ABC transporter" evidence="12">
    <location>
        <begin position="38"/>
        <end position="268"/>
    </location>
</feature>
<evidence type="ECO:0000313" key="13">
    <source>
        <dbReference type="EMBL" id="AAT59389.1"/>
    </source>
</evidence>
<dbReference type="GO" id="GO:0043190">
    <property type="term" value="C:ATP-binding cassette (ABC) transporter complex"/>
    <property type="evidence" value="ECO:0007669"/>
    <property type="project" value="InterPro"/>
</dbReference>
<organism evidence="13 14">
    <name type="scientific">Bacillus thuringiensis subsp. konkukian (strain 97-27)</name>
    <dbReference type="NCBI Taxonomy" id="281309"/>
    <lineage>
        <taxon>Bacteria</taxon>
        <taxon>Bacillati</taxon>
        <taxon>Bacillota</taxon>
        <taxon>Bacilli</taxon>
        <taxon>Bacillales</taxon>
        <taxon>Bacillaceae</taxon>
        <taxon>Bacillus</taxon>
        <taxon>Bacillus cereus group</taxon>
    </lineage>
</organism>
<dbReference type="EC" id="7.6.2.9" evidence="10"/>
<evidence type="ECO:0000256" key="9">
    <source>
        <dbReference type="ARBA" id="ARBA00063934"/>
    </source>
</evidence>
<dbReference type="InterPro" id="IPR003439">
    <property type="entry name" value="ABC_transporter-like_ATP-bd"/>
</dbReference>
<dbReference type="PANTHER" id="PTHR42781:SF5">
    <property type="entry name" value="PUTRESCINE TRANSPORT ATP-BINDING PROTEIN POTG"/>
    <property type="match status" value="1"/>
</dbReference>
<accession>Q6HLM3</accession>
<dbReference type="InterPro" id="IPR027417">
    <property type="entry name" value="P-loop_NTPase"/>
</dbReference>
<comment type="catalytic activity">
    <reaction evidence="8">
        <text>a quaternary ammonium(out) + ATP + H2O = a quaternary ammonium(in) + ADP + phosphate + H(+)</text>
        <dbReference type="Rhea" id="RHEA:11036"/>
        <dbReference type="ChEBI" id="CHEBI:15377"/>
        <dbReference type="ChEBI" id="CHEBI:15378"/>
        <dbReference type="ChEBI" id="CHEBI:30616"/>
        <dbReference type="ChEBI" id="CHEBI:35267"/>
        <dbReference type="ChEBI" id="CHEBI:43474"/>
        <dbReference type="ChEBI" id="CHEBI:456216"/>
        <dbReference type="EC" id="7.6.2.9"/>
    </reaction>
</comment>
<protein>
    <recommendedName>
        <fullName evidence="11">Carnitine transport ATP-binding protein OpuCA</fullName>
        <ecNumber evidence="10">7.6.2.9</ecNumber>
    </recommendedName>
</protein>
<keyword evidence="5 13" id="KW-0067">ATP-binding</keyword>
<evidence type="ECO:0000256" key="11">
    <source>
        <dbReference type="ARBA" id="ARBA00070305"/>
    </source>
</evidence>
<dbReference type="EMBL" id="AE017355">
    <property type="protein sequence ID" value="AAT59389.1"/>
    <property type="molecule type" value="Genomic_DNA"/>
</dbReference>
<proteinExistence type="predicted"/>
<gene>
    <name evidence="13" type="ordered locus">BT9727_1213</name>
</gene>
<dbReference type="Gene3D" id="2.40.50.100">
    <property type="match status" value="1"/>
</dbReference>
<dbReference type="PANTHER" id="PTHR42781">
    <property type="entry name" value="SPERMIDINE/PUTRESCINE IMPORT ATP-BINDING PROTEIN POTA"/>
    <property type="match status" value="1"/>
</dbReference>
<dbReference type="InterPro" id="IPR003593">
    <property type="entry name" value="AAA+_ATPase"/>
</dbReference>
<keyword evidence="2" id="KW-1003">Cell membrane</keyword>
<dbReference type="InterPro" id="IPR050093">
    <property type="entry name" value="ABC_SmlMolc_Importer"/>
</dbReference>
<evidence type="ECO:0000256" key="1">
    <source>
        <dbReference type="ARBA" id="ARBA00022448"/>
    </source>
</evidence>
<comment type="subunit">
    <text evidence="9">The complex is composed of two ATP-binding proteins (OpuCA), two transmembrane proteins (OpuCB and OpuCD) and a solute-binding protein (OpuCC).</text>
</comment>
<dbReference type="SUPFAM" id="SSF52540">
    <property type="entry name" value="P-loop containing nucleoside triphosphate hydrolases"/>
    <property type="match status" value="1"/>
</dbReference>
<keyword evidence="3" id="KW-0997">Cell inner membrane</keyword>
<dbReference type="HOGENOM" id="CLU_000604_1_1_9"/>
<dbReference type="Gene3D" id="3.40.50.300">
    <property type="entry name" value="P-loop containing nucleotide triphosphate hydrolases"/>
    <property type="match status" value="1"/>
</dbReference>
<dbReference type="GO" id="GO:0016887">
    <property type="term" value="F:ATP hydrolysis activity"/>
    <property type="evidence" value="ECO:0007669"/>
    <property type="project" value="InterPro"/>
</dbReference>
<dbReference type="KEGG" id="btk:BT9727_1213"/>
<dbReference type="GO" id="GO:0005524">
    <property type="term" value="F:ATP binding"/>
    <property type="evidence" value="ECO:0007669"/>
    <property type="project" value="UniProtKB-KW"/>
</dbReference>
<dbReference type="PROSITE" id="PS00211">
    <property type="entry name" value="ABC_TRANSPORTER_1"/>
    <property type="match status" value="1"/>
</dbReference>
<dbReference type="SUPFAM" id="SSF50331">
    <property type="entry name" value="MOP-like"/>
    <property type="match status" value="1"/>
</dbReference>
<dbReference type="SMART" id="SM00382">
    <property type="entry name" value="AAA"/>
    <property type="match status" value="1"/>
</dbReference>